<feature type="compositionally biased region" description="Basic and acidic residues" evidence="4">
    <location>
        <begin position="57"/>
        <end position="72"/>
    </location>
</feature>
<evidence type="ECO:0000259" key="5">
    <source>
        <dbReference type="PROSITE" id="PS50002"/>
    </source>
</evidence>
<feature type="region of interest" description="Disordered" evidence="4">
    <location>
        <begin position="556"/>
        <end position="588"/>
    </location>
</feature>
<dbReference type="EMBL" id="DF144028">
    <property type="protein sequence ID" value="GAA55506.1"/>
    <property type="molecule type" value="Genomic_DNA"/>
</dbReference>
<keyword evidence="7" id="KW-1185">Reference proteome</keyword>
<keyword evidence="3" id="KW-0175">Coiled coil</keyword>
<feature type="compositionally biased region" description="Basic and acidic residues" evidence="4">
    <location>
        <begin position="279"/>
        <end position="311"/>
    </location>
</feature>
<feature type="region of interest" description="Disordered" evidence="4">
    <location>
        <begin position="174"/>
        <end position="432"/>
    </location>
</feature>
<feature type="compositionally biased region" description="Acidic residues" evidence="4">
    <location>
        <begin position="578"/>
        <end position="588"/>
    </location>
</feature>
<feature type="domain" description="SH3" evidence="5">
    <location>
        <begin position="83"/>
        <end position="146"/>
    </location>
</feature>
<dbReference type="SMART" id="SM00326">
    <property type="entry name" value="SH3"/>
    <property type="match status" value="1"/>
</dbReference>
<evidence type="ECO:0000313" key="7">
    <source>
        <dbReference type="Proteomes" id="UP000008909"/>
    </source>
</evidence>
<keyword evidence="6" id="KW-0808">Transferase</keyword>
<dbReference type="PRINTS" id="PR00452">
    <property type="entry name" value="SH3DOMAIN"/>
</dbReference>
<dbReference type="Gene3D" id="2.30.30.40">
    <property type="entry name" value="SH3 Domains"/>
    <property type="match status" value="1"/>
</dbReference>
<dbReference type="Pfam" id="PF00018">
    <property type="entry name" value="SH3_1"/>
    <property type="match status" value="1"/>
</dbReference>
<dbReference type="SUPFAM" id="SSF50044">
    <property type="entry name" value="SH3-domain"/>
    <property type="match status" value="1"/>
</dbReference>
<feature type="region of interest" description="Disordered" evidence="4">
    <location>
        <begin position="57"/>
        <end position="87"/>
    </location>
</feature>
<reference evidence="6" key="1">
    <citation type="journal article" date="2011" name="Genome Biol.">
        <title>The draft genome of the carcinogenic human liver fluke Clonorchis sinensis.</title>
        <authorList>
            <person name="Wang X."/>
            <person name="Chen W."/>
            <person name="Huang Y."/>
            <person name="Sun J."/>
            <person name="Men J."/>
            <person name="Liu H."/>
            <person name="Luo F."/>
            <person name="Guo L."/>
            <person name="Lv X."/>
            <person name="Deng C."/>
            <person name="Zhou C."/>
            <person name="Fan Y."/>
            <person name="Li X."/>
            <person name="Huang L."/>
            <person name="Hu Y."/>
            <person name="Liang C."/>
            <person name="Hu X."/>
            <person name="Xu J."/>
            <person name="Yu X."/>
        </authorList>
    </citation>
    <scope>NUCLEOTIDE SEQUENCE [LARGE SCALE GENOMIC DNA]</scope>
    <source>
        <strain evidence="6">Henan</strain>
    </source>
</reference>
<gene>
    <name evidence="6" type="ORF">CLF_108197</name>
</gene>
<reference key="2">
    <citation type="submission" date="2011-10" db="EMBL/GenBank/DDBJ databases">
        <title>The genome and transcriptome sequence of Clonorchis sinensis provide insights into the carcinogenic liver fluke.</title>
        <authorList>
            <person name="Wang X."/>
            <person name="Huang Y."/>
            <person name="Chen W."/>
            <person name="Liu H."/>
            <person name="Guo L."/>
            <person name="Chen Y."/>
            <person name="Luo F."/>
            <person name="Zhou W."/>
            <person name="Sun J."/>
            <person name="Mao Q."/>
            <person name="Liang P."/>
            <person name="Zhou C."/>
            <person name="Tian Y."/>
            <person name="Men J."/>
            <person name="Lv X."/>
            <person name="Huang L."/>
            <person name="Zhou J."/>
            <person name="Hu Y."/>
            <person name="Li R."/>
            <person name="Zhang F."/>
            <person name="Lei H."/>
            <person name="Li X."/>
            <person name="Hu X."/>
            <person name="Liang C."/>
            <person name="Xu J."/>
            <person name="Wu Z."/>
            <person name="Yu X."/>
        </authorList>
    </citation>
    <scope>NUCLEOTIDE SEQUENCE</scope>
    <source>
        <strain>Henan</strain>
    </source>
</reference>
<sequence>VLNSAETSNDPKPSGDEGESAKNEENEESTVKPQGVKGIGLGNIFSGQPIQLKHAALKDVMKDAENNQEKKTPSGKQSPNSPELTDRVRVRFDYDPKQPDELELQVDDIIQVVDRCLPDDGWWKGRNLRTRKVGVFPDNFVAPISDTNKENAVESPTHNNASASVGIKPVGITTVSLHNGNPPNTGSSVRVSSVSSPSVTSGPMTALGVKSNEPPKLATKPVSTATIHNNTSGGRAHLNALGSSGTHRDTRISITHASGRSESKSNPSNPRDCQTNTEKSGERISKWKQTPDRSEQTERSISIVDERRSGEGTELSEANNNRLTGLTADRPRQTGRRLPSRFSRSTTPNSETSADLHNESQSAHKETHLSRSHNALTSRQTPTPLEDARSGADISERRAAELSARAQRTQSNHLRSGALPRSEGGSGSADLTRTPELATLQSVNSDAARLSLSKLQAYYDMLKTQHSQHLIECVQQTKEMRQQLEQLRESNKKLRSEMVNGQRALTERLQALMDEVDEAKKQRAADAVELARLRNILMQLDARSLLSTDQKYINASRQRQQQFQKRAGDRMDERLQETDDNDADSVYEEEDVPSLYKPMIGDSCVHQKRPNFTNSEEIEQRTNVTALYIYMIKTSHRIMAVVERKKCKKNEIWEVISYLRRKKRCAINCELRVFSHIVVKRRKVSGDANFYQSTKNSQVPTPPEAHSDRWVYGEFAGNGMGYRRKTVYDKKEWNVNNSLFSPSPDFRYTANECRRNGTQSPVDERKSSITESSDKHTSLNYGRVRI</sequence>
<feature type="compositionally biased region" description="Low complexity" evidence="4">
    <location>
        <begin position="187"/>
        <end position="201"/>
    </location>
</feature>
<keyword evidence="1 2" id="KW-0728">SH3 domain</keyword>
<evidence type="ECO:0000256" key="4">
    <source>
        <dbReference type="SAM" id="MobiDB-lite"/>
    </source>
</evidence>
<feature type="coiled-coil region" evidence="3">
    <location>
        <begin position="470"/>
        <end position="529"/>
    </location>
</feature>
<evidence type="ECO:0000256" key="1">
    <source>
        <dbReference type="ARBA" id="ARBA00022443"/>
    </source>
</evidence>
<organism evidence="6 7">
    <name type="scientific">Clonorchis sinensis</name>
    <name type="common">Chinese liver fluke</name>
    <dbReference type="NCBI Taxonomy" id="79923"/>
    <lineage>
        <taxon>Eukaryota</taxon>
        <taxon>Metazoa</taxon>
        <taxon>Spiralia</taxon>
        <taxon>Lophotrochozoa</taxon>
        <taxon>Platyhelminthes</taxon>
        <taxon>Trematoda</taxon>
        <taxon>Digenea</taxon>
        <taxon>Opisthorchiida</taxon>
        <taxon>Opisthorchiata</taxon>
        <taxon>Opisthorchiidae</taxon>
        <taxon>Clonorchis</taxon>
    </lineage>
</organism>
<dbReference type="InterPro" id="IPR050384">
    <property type="entry name" value="Endophilin_SH3RF"/>
</dbReference>
<dbReference type="AlphaFoldDB" id="G7YRC6"/>
<feature type="compositionally biased region" description="Basic and acidic residues" evidence="4">
    <location>
        <begin position="386"/>
        <end position="400"/>
    </location>
</feature>
<keyword evidence="6" id="KW-0418">Kinase</keyword>
<feature type="compositionally biased region" description="Polar residues" evidence="4">
    <location>
        <begin position="252"/>
        <end position="278"/>
    </location>
</feature>
<evidence type="ECO:0000256" key="2">
    <source>
        <dbReference type="PROSITE-ProRule" id="PRU00192"/>
    </source>
</evidence>
<feature type="compositionally biased region" description="Polar residues" evidence="4">
    <location>
        <begin position="174"/>
        <end position="186"/>
    </location>
</feature>
<feature type="compositionally biased region" description="Polar residues" evidence="4">
    <location>
        <begin position="372"/>
        <end position="383"/>
    </location>
</feature>
<feature type="compositionally biased region" description="Basic and acidic residues" evidence="4">
    <location>
        <begin position="762"/>
        <end position="777"/>
    </location>
</feature>
<feature type="compositionally biased region" description="Polar residues" evidence="4">
    <location>
        <begin position="74"/>
        <end position="83"/>
    </location>
</feature>
<dbReference type="InterPro" id="IPR001452">
    <property type="entry name" value="SH3_domain"/>
</dbReference>
<evidence type="ECO:0000313" key="6">
    <source>
        <dbReference type="EMBL" id="GAA55506.1"/>
    </source>
</evidence>
<proteinExistence type="predicted"/>
<dbReference type="PANTHER" id="PTHR14167">
    <property type="entry name" value="SH3 DOMAIN-CONTAINING"/>
    <property type="match status" value="1"/>
</dbReference>
<name>G7YRC6_CLOSI</name>
<dbReference type="Proteomes" id="UP000008909">
    <property type="component" value="Unassembled WGS sequence"/>
</dbReference>
<feature type="compositionally biased region" description="Basic and acidic residues" evidence="4">
    <location>
        <begin position="566"/>
        <end position="577"/>
    </location>
</feature>
<feature type="non-terminal residue" evidence="6">
    <location>
        <position position="1"/>
    </location>
</feature>
<evidence type="ECO:0000256" key="3">
    <source>
        <dbReference type="SAM" id="Coils"/>
    </source>
</evidence>
<feature type="compositionally biased region" description="Polar residues" evidence="4">
    <location>
        <begin position="221"/>
        <end position="233"/>
    </location>
</feature>
<dbReference type="PROSITE" id="PS50002">
    <property type="entry name" value="SH3"/>
    <property type="match status" value="1"/>
</dbReference>
<dbReference type="InterPro" id="IPR036028">
    <property type="entry name" value="SH3-like_dom_sf"/>
</dbReference>
<protein>
    <submittedName>
        <fullName evidence="6">SH3 domain-containing kinase-binding protein 1</fullName>
    </submittedName>
</protein>
<feature type="compositionally biased region" description="Polar residues" evidence="4">
    <location>
        <begin position="342"/>
        <end position="353"/>
    </location>
</feature>
<accession>G7YRC6</accession>
<feature type="compositionally biased region" description="Basic and acidic residues" evidence="4">
    <location>
        <begin position="354"/>
        <end position="369"/>
    </location>
</feature>
<feature type="compositionally biased region" description="Basic and acidic residues" evidence="4">
    <location>
        <begin position="13"/>
        <end position="24"/>
    </location>
</feature>
<feature type="region of interest" description="Disordered" evidence="4">
    <location>
        <begin position="750"/>
        <end position="786"/>
    </location>
</feature>
<feature type="region of interest" description="Disordered" evidence="4">
    <location>
        <begin position="1"/>
        <end position="43"/>
    </location>
</feature>
<dbReference type="GO" id="GO:0016301">
    <property type="term" value="F:kinase activity"/>
    <property type="evidence" value="ECO:0007669"/>
    <property type="project" value="UniProtKB-KW"/>
</dbReference>
<feature type="compositionally biased region" description="Polar residues" evidence="4">
    <location>
        <begin position="1"/>
        <end position="11"/>
    </location>
</feature>